<organism evidence="13 14">
    <name type="scientific">Ignelater luminosus</name>
    <name type="common">Cucubano</name>
    <name type="synonym">Pyrophorus luminosus</name>
    <dbReference type="NCBI Taxonomy" id="2038154"/>
    <lineage>
        <taxon>Eukaryota</taxon>
        <taxon>Metazoa</taxon>
        <taxon>Ecdysozoa</taxon>
        <taxon>Arthropoda</taxon>
        <taxon>Hexapoda</taxon>
        <taxon>Insecta</taxon>
        <taxon>Pterygota</taxon>
        <taxon>Neoptera</taxon>
        <taxon>Endopterygota</taxon>
        <taxon>Coleoptera</taxon>
        <taxon>Polyphaga</taxon>
        <taxon>Elateriformia</taxon>
        <taxon>Elateroidea</taxon>
        <taxon>Elateridae</taxon>
        <taxon>Agrypninae</taxon>
        <taxon>Pyrophorini</taxon>
        <taxon>Ignelater</taxon>
    </lineage>
</organism>
<proteinExistence type="inferred from homology"/>
<dbReference type="SUPFAM" id="SSF53328">
    <property type="entry name" value="Formyltransferase"/>
    <property type="match status" value="1"/>
</dbReference>
<keyword evidence="7" id="KW-0809">Transit peptide</keyword>
<dbReference type="InterPro" id="IPR036477">
    <property type="entry name" value="Formyl_transf_N_sf"/>
</dbReference>
<dbReference type="InterPro" id="IPR005794">
    <property type="entry name" value="Fmt"/>
</dbReference>
<evidence type="ECO:0000256" key="8">
    <source>
        <dbReference type="ARBA" id="ARBA00023128"/>
    </source>
</evidence>
<dbReference type="EC" id="2.1.2.9" evidence="3"/>
<dbReference type="GO" id="GO:0005739">
    <property type="term" value="C:mitochondrion"/>
    <property type="evidence" value="ECO:0007669"/>
    <property type="project" value="UniProtKB-SubCell"/>
</dbReference>
<dbReference type="NCBIfam" id="TIGR00460">
    <property type="entry name" value="fmt"/>
    <property type="match status" value="1"/>
</dbReference>
<evidence type="ECO:0000313" key="13">
    <source>
        <dbReference type="EMBL" id="KAF2884733.1"/>
    </source>
</evidence>
<dbReference type="Pfam" id="PF02911">
    <property type="entry name" value="Formyl_trans_C"/>
    <property type="match status" value="1"/>
</dbReference>
<keyword evidence="5" id="KW-0808">Transferase</keyword>
<keyword evidence="14" id="KW-1185">Reference proteome</keyword>
<dbReference type="GO" id="GO:0004479">
    <property type="term" value="F:methionyl-tRNA formyltransferase activity"/>
    <property type="evidence" value="ECO:0007669"/>
    <property type="project" value="UniProtKB-EC"/>
</dbReference>
<evidence type="ECO:0000256" key="4">
    <source>
        <dbReference type="ARBA" id="ARBA00014185"/>
    </source>
</evidence>
<sequence>MHIFQNRILTKLIKYQIKALCNSSHLREHNLKPPWKILFFGTDEFSLASLKALHSEYRKGDLLNKLEVVTSLKNKKNAVCKFASKEQLVVYNWPISSPECHGFHVGLVVSFGHLIPKDIITAFPLGMLNVHASLLPRWRGAAPIIYALANGDKKTGVTIMKIKPDKFDIGEIVTQASVDIPDDTKMPDLYHTLAILGAQTLVEVLDNLPANLNSAVPQSENGITFAPRIDSKIAYVDWQRMSAKDVYNLQRAIMGMFHLTTKFNNIPIKLYDIHKSNKIVVDNCEDNIKPGSVVYDKKHKTLQIQCADGNWIMVKTIGVPGKRMSAADFNNGFVSKQTQKLVVFR</sequence>
<dbReference type="PANTHER" id="PTHR11138:SF5">
    <property type="entry name" value="METHIONYL-TRNA FORMYLTRANSFERASE, MITOCHONDRIAL"/>
    <property type="match status" value="1"/>
</dbReference>
<evidence type="ECO:0000259" key="12">
    <source>
        <dbReference type="Pfam" id="PF02911"/>
    </source>
</evidence>
<evidence type="ECO:0000256" key="5">
    <source>
        <dbReference type="ARBA" id="ARBA00022679"/>
    </source>
</evidence>
<evidence type="ECO:0000256" key="2">
    <source>
        <dbReference type="ARBA" id="ARBA00010699"/>
    </source>
</evidence>
<reference evidence="13" key="1">
    <citation type="submission" date="2019-08" db="EMBL/GenBank/DDBJ databases">
        <title>The genome of the North American firefly Photinus pyralis.</title>
        <authorList>
            <consortium name="Photinus pyralis genome working group"/>
            <person name="Fallon T.R."/>
            <person name="Sander Lower S.E."/>
            <person name="Weng J.-K."/>
        </authorList>
    </citation>
    <scope>NUCLEOTIDE SEQUENCE</scope>
    <source>
        <strain evidence="13">TRF0915ILg1</strain>
        <tissue evidence="13">Whole body</tissue>
    </source>
</reference>
<evidence type="ECO:0000256" key="10">
    <source>
        <dbReference type="ARBA" id="ARBA00057846"/>
    </source>
</evidence>
<dbReference type="Pfam" id="PF00551">
    <property type="entry name" value="Formyl_trans_N"/>
    <property type="match status" value="1"/>
</dbReference>
<dbReference type="Gene3D" id="3.40.50.12230">
    <property type="match status" value="1"/>
</dbReference>
<dbReference type="InterPro" id="IPR005793">
    <property type="entry name" value="Formyl_trans_C"/>
</dbReference>
<dbReference type="PANTHER" id="PTHR11138">
    <property type="entry name" value="METHIONYL-TRNA FORMYLTRANSFERASE"/>
    <property type="match status" value="1"/>
</dbReference>
<evidence type="ECO:0000256" key="6">
    <source>
        <dbReference type="ARBA" id="ARBA00022917"/>
    </source>
</evidence>
<dbReference type="SUPFAM" id="SSF50486">
    <property type="entry name" value="FMT C-terminal domain-like"/>
    <property type="match status" value="1"/>
</dbReference>
<keyword evidence="6" id="KW-0648">Protein biosynthesis</keyword>
<dbReference type="AlphaFoldDB" id="A0A8K0CHR5"/>
<gene>
    <name evidence="13" type="ORF">ILUMI_21459</name>
</gene>
<evidence type="ECO:0000313" key="14">
    <source>
        <dbReference type="Proteomes" id="UP000801492"/>
    </source>
</evidence>
<dbReference type="OrthoDB" id="10268103at2759"/>
<comment type="similarity">
    <text evidence="2">Belongs to the Fmt family.</text>
</comment>
<comment type="caution">
    <text evidence="13">The sequence shown here is derived from an EMBL/GenBank/DDBJ whole genome shotgun (WGS) entry which is preliminary data.</text>
</comment>
<dbReference type="FunFam" id="3.40.50.12230:FF:000003">
    <property type="entry name" value="methionyl-tRNA formyltransferase, mitochondrial"/>
    <property type="match status" value="1"/>
</dbReference>
<comment type="catalytic activity">
    <reaction evidence="9">
        <text>L-methionyl-tRNA(fMet) + (6R)-10-formyltetrahydrofolate = N-formyl-L-methionyl-tRNA(fMet) + (6S)-5,6,7,8-tetrahydrofolate + H(+)</text>
        <dbReference type="Rhea" id="RHEA:24380"/>
        <dbReference type="Rhea" id="RHEA-COMP:9952"/>
        <dbReference type="Rhea" id="RHEA-COMP:9953"/>
        <dbReference type="ChEBI" id="CHEBI:15378"/>
        <dbReference type="ChEBI" id="CHEBI:57453"/>
        <dbReference type="ChEBI" id="CHEBI:78530"/>
        <dbReference type="ChEBI" id="CHEBI:78844"/>
        <dbReference type="ChEBI" id="CHEBI:195366"/>
        <dbReference type="EC" id="2.1.2.9"/>
    </reaction>
    <physiologicalReaction direction="left-to-right" evidence="9">
        <dbReference type="Rhea" id="RHEA:24381"/>
    </physiologicalReaction>
</comment>
<protein>
    <recommendedName>
        <fullName evidence="4">Methionyl-tRNA formyltransferase, mitochondrial</fullName>
        <ecNumber evidence="3">2.1.2.9</ecNumber>
    </recommendedName>
</protein>
<dbReference type="Proteomes" id="UP000801492">
    <property type="component" value="Unassembled WGS sequence"/>
</dbReference>
<accession>A0A8K0CHR5</accession>
<evidence type="ECO:0000256" key="9">
    <source>
        <dbReference type="ARBA" id="ARBA00052555"/>
    </source>
</evidence>
<dbReference type="InterPro" id="IPR011034">
    <property type="entry name" value="Formyl_transferase-like_C_sf"/>
</dbReference>
<comment type="subcellular location">
    <subcellularLocation>
        <location evidence="1">Mitochondrion</location>
    </subcellularLocation>
</comment>
<dbReference type="CDD" id="cd08646">
    <property type="entry name" value="FMT_core_Met-tRNA-FMT_N"/>
    <property type="match status" value="1"/>
</dbReference>
<evidence type="ECO:0000256" key="1">
    <source>
        <dbReference type="ARBA" id="ARBA00004173"/>
    </source>
</evidence>
<dbReference type="InterPro" id="IPR041711">
    <property type="entry name" value="Met-tRNA-FMT_N"/>
</dbReference>
<name>A0A8K0CHR5_IGNLU</name>
<dbReference type="InterPro" id="IPR002376">
    <property type="entry name" value="Formyl_transf_N"/>
</dbReference>
<evidence type="ECO:0000256" key="7">
    <source>
        <dbReference type="ARBA" id="ARBA00022946"/>
    </source>
</evidence>
<keyword evidence="8" id="KW-0496">Mitochondrion</keyword>
<dbReference type="EMBL" id="VTPC01090141">
    <property type="protein sequence ID" value="KAF2884733.1"/>
    <property type="molecule type" value="Genomic_DNA"/>
</dbReference>
<evidence type="ECO:0000256" key="3">
    <source>
        <dbReference type="ARBA" id="ARBA00012261"/>
    </source>
</evidence>
<feature type="domain" description="Formyl transferase N-terminal" evidence="11">
    <location>
        <begin position="106"/>
        <end position="205"/>
    </location>
</feature>
<evidence type="ECO:0000259" key="11">
    <source>
        <dbReference type="Pfam" id="PF00551"/>
    </source>
</evidence>
<feature type="domain" description="Formyl transferase C-terminal" evidence="12">
    <location>
        <begin position="229"/>
        <end position="333"/>
    </location>
</feature>
<comment type="function">
    <text evidence="10">Methionyl-tRNA formyltransferase that formylates methionyl-tRNA in mitochondria and is crucial for translation initiation.</text>
</comment>